<evidence type="ECO:0000256" key="1">
    <source>
        <dbReference type="ARBA" id="ARBA00004141"/>
    </source>
</evidence>
<evidence type="ECO:0000259" key="9">
    <source>
        <dbReference type="Pfam" id="PF01794"/>
    </source>
</evidence>
<dbReference type="InterPro" id="IPR051410">
    <property type="entry name" value="Ferric/Cupric_Reductase"/>
</dbReference>
<comment type="caution">
    <text evidence="11">The sequence shown here is derived from an EMBL/GenBank/DDBJ whole genome shotgun (WGS) entry which is preliminary data.</text>
</comment>
<keyword evidence="12" id="KW-1185">Reference proteome</keyword>
<dbReference type="GeneID" id="89937054"/>
<evidence type="ECO:0000313" key="11">
    <source>
        <dbReference type="EMBL" id="KAK4115517.1"/>
    </source>
</evidence>
<feature type="transmembrane region" description="Helical" evidence="7">
    <location>
        <begin position="378"/>
        <end position="400"/>
    </location>
</feature>
<dbReference type="GO" id="GO:0005886">
    <property type="term" value="C:plasma membrane"/>
    <property type="evidence" value="ECO:0007669"/>
    <property type="project" value="TreeGrafter"/>
</dbReference>
<dbReference type="Pfam" id="PF08022">
    <property type="entry name" value="FAD_binding_8"/>
    <property type="match status" value="1"/>
</dbReference>
<dbReference type="InterPro" id="IPR013112">
    <property type="entry name" value="FAD-bd_8"/>
</dbReference>
<dbReference type="Gene3D" id="3.40.50.80">
    <property type="entry name" value="Nucleotide-binding domain of ferredoxin-NADP reductase (FNR) module"/>
    <property type="match status" value="1"/>
</dbReference>
<feature type="transmembrane region" description="Helical" evidence="7">
    <location>
        <begin position="349"/>
        <end position="371"/>
    </location>
</feature>
<dbReference type="GO" id="GO:0000293">
    <property type="term" value="F:ferric-chelate reductase activity"/>
    <property type="evidence" value="ECO:0007669"/>
    <property type="project" value="TreeGrafter"/>
</dbReference>
<dbReference type="RefSeq" id="XP_064673087.1">
    <property type="nucleotide sequence ID" value="XM_064812929.1"/>
</dbReference>
<protein>
    <submittedName>
        <fullName evidence="11">Ferric reductase-like transmembrane component</fullName>
    </submittedName>
</protein>
<dbReference type="InterPro" id="IPR013130">
    <property type="entry name" value="Fe3_Rdtase_TM_dom"/>
</dbReference>
<dbReference type="GO" id="GO:0006879">
    <property type="term" value="P:intracellular iron ion homeostasis"/>
    <property type="evidence" value="ECO:0007669"/>
    <property type="project" value="TreeGrafter"/>
</dbReference>
<evidence type="ECO:0000256" key="2">
    <source>
        <dbReference type="ARBA" id="ARBA00022448"/>
    </source>
</evidence>
<evidence type="ECO:0000256" key="7">
    <source>
        <dbReference type="SAM" id="Phobius"/>
    </source>
</evidence>
<feature type="transmembrane region" description="Helical" evidence="7">
    <location>
        <begin position="238"/>
        <end position="257"/>
    </location>
</feature>
<dbReference type="SFLD" id="SFLDS00052">
    <property type="entry name" value="Ferric_Reductase_Domain"/>
    <property type="match status" value="1"/>
</dbReference>
<evidence type="ECO:0000256" key="8">
    <source>
        <dbReference type="SAM" id="SignalP"/>
    </source>
</evidence>
<feature type="domain" description="FAD-binding 8" evidence="10">
    <location>
        <begin position="447"/>
        <end position="493"/>
    </location>
</feature>
<keyword evidence="5" id="KW-0406">Ion transport</keyword>
<feature type="transmembrane region" description="Helical" evidence="7">
    <location>
        <begin position="325"/>
        <end position="343"/>
    </location>
</feature>
<evidence type="ECO:0000259" key="10">
    <source>
        <dbReference type="Pfam" id="PF08022"/>
    </source>
</evidence>
<dbReference type="SFLD" id="SFLDG01168">
    <property type="entry name" value="Ferric_reductase_subgroup_(FRE"/>
    <property type="match status" value="1"/>
</dbReference>
<feature type="signal peptide" evidence="8">
    <location>
        <begin position="1"/>
        <end position="26"/>
    </location>
</feature>
<comment type="subcellular location">
    <subcellularLocation>
        <location evidence="1">Membrane</location>
        <topology evidence="1">Multi-pass membrane protein</topology>
    </subcellularLocation>
</comment>
<proteinExistence type="predicted"/>
<keyword evidence="6 7" id="KW-0472">Membrane</keyword>
<keyword evidence="4 7" id="KW-1133">Transmembrane helix</keyword>
<gene>
    <name evidence="11" type="ORF">N656DRAFT_746624</name>
</gene>
<accession>A0AAN6TJ90</accession>
<feature type="chain" id="PRO_5042995273" evidence="8">
    <location>
        <begin position="27"/>
        <end position="690"/>
    </location>
</feature>
<feature type="transmembrane region" description="Helical" evidence="7">
    <location>
        <begin position="278"/>
        <end position="297"/>
    </location>
</feature>
<keyword evidence="2" id="KW-0813">Transport</keyword>
<reference evidence="11" key="2">
    <citation type="submission" date="2023-05" db="EMBL/GenBank/DDBJ databases">
        <authorList>
            <consortium name="Lawrence Berkeley National Laboratory"/>
            <person name="Steindorff A."/>
            <person name="Hensen N."/>
            <person name="Bonometti L."/>
            <person name="Westerberg I."/>
            <person name="Brannstrom I.O."/>
            <person name="Guillou S."/>
            <person name="Cros-Aarteil S."/>
            <person name="Calhoun S."/>
            <person name="Haridas S."/>
            <person name="Kuo A."/>
            <person name="Mondo S."/>
            <person name="Pangilinan J."/>
            <person name="Riley R."/>
            <person name="Labutti K."/>
            <person name="Andreopoulos B."/>
            <person name="Lipzen A."/>
            <person name="Chen C."/>
            <person name="Yanf M."/>
            <person name="Daum C."/>
            <person name="Ng V."/>
            <person name="Clum A."/>
            <person name="Ohm R."/>
            <person name="Martin F."/>
            <person name="Silar P."/>
            <person name="Natvig D."/>
            <person name="Lalanne C."/>
            <person name="Gautier V."/>
            <person name="Ament-Velasquez S.L."/>
            <person name="Kruys A."/>
            <person name="Hutchinson M.I."/>
            <person name="Powell A.J."/>
            <person name="Barry K."/>
            <person name="Miller A.N."/>
            <person name="Grigoriev I.V."/>
            <person name="Debuchy R."/>
            <person name="Gladieux P."/>
            <person name="Thoren M.H."/>
            <person name="Johannesson H."/>
        </authorList>
    </citation>
    <scope>NUCLEOTIDE SEQUENCE</scope>
    <source>
        <strain evidence="11">CBS 508.74</strain>
    </source>
</reference>
<keyword evidence="8" id="KW-0732">Signal</keyword>
<dbReference type="PANTHER" id="PTHR32361:SF9">
    <property type="entry name" value="FERRIC REDUCTASE TRANSMEMBRANE COMPONENT 3-RELATED"/>
    <property type="match status" value="1"/>
</dbReference>
<feature type="transmembrane region" description="Helical" evidence="7">
    <location>
        <begin position="412"/>
        <end position="428"/>
    </location>
</feature>
<reference evidence="11" key="1">
    <citation type="journal article" date="2023" name="Mol. Phylogenet. Evol.">
        <title>Genome-scale phylogeny and comparative genomics of the fungal order Sordariales.</title>
        <authorList>
            <person name="Hensen N."/>
            <person name="Bonometti L."/>
            <person name="Westerberg I."/>
            <person name="Brannstrom I.O."/>
            <person name="Guillou S."/>
            <person name="Cros-Aarteil S."/>
            <person name="Calhoun S."/>
            <person name="Haridas S."/>
            <person name="Kuo A."/>
            <person name="Mondo S."/>
            <person name="Pangilinan J."/>
            <person name="Riley R."/>
            <person name="LaButti K."/>
            <person name="Andreopoulos B."/>
            <person name="Lipzen A."/>
            <person name="Chen C."/>
            <person name="Yan M."/>
            <person name="Daum C."/>
            <person name="Ng V."/>
            <person name="Clum A."/>
            <person name="Steindorff A."/>
            <person name="Ohm R.A."/>
            <person name="Martin F."/>
            <person name="Silar P."/>
            <person name="Natvig D.O."/>
            <person name="Lalanne C."/>
            <person name="Gautier V."/>
            <person name="Ament-Velasquez S.L."/>
            <person name="Kruys A."/>
            <person name="Hutchinson M.I."/>
            <person name="Powell A.J."/>
            <person name="Barry K."/>
            <person name="Miller A.N."/>
            <person name="Grigoriev I.V."/>
            <person name="Debuchy R."/>
            <person name="Gladieux P."/>
            <person name="Hiltunen Thoren M."/>
            <person name="Johannesson H."/>
        </authorList>
    </citation>
    <scope>NUCLEOTIDE SEQUENCE</scope>
    <source>
        <strain evidence="11">CBS 508.74</strain>
    </source>
</reference>
<dbReference type="InterPro" id="IPR039261">
    <property type="entry name" value="FNR_nucleotide-bd"/>
</dbReference>
<feature type="transmembrane region" description="Helical" evidence="7">
    <location>
        <begin position="179"/>
        <end position="201"/>
    </location>
</feature>
<dbReference type="GO" id="GO:0015677">
    <property type="term" value="P:copper ion import"/>
    <property type="evidence" value="ECO:0007669"/>
    <property type="project" value="TreeGrafter"/>
</dbReference>
<feature type="domain" description="Ferric oxidoreductase" evidence="9">
    <location>
        <begin position="283"/>
        <end position="393"/>
    </location>
</feature>
<dbReference type="Proteomes" id="UP001302812">
    <property type="component" value="Unassembled WGS sequence"/>
</dbReference>
<dbReference type="SUPFAM" id="SSF52343">
    <property type="entry name" value="Ferredoxin reductase-like, C-terminal NADP-linked domain"/>
    <property type="match status" value="1"/>
</dbReference>
<dbReference type="Pfam" id="PF01794">
    <property type="entry name" value="Ferric_reduct"/>
    <property type="match status" value="1"/>
</dbReference>
<evidence type="ECO:0000256" key="4">
    <source>
        <dbReference type="ARBA" id="ARBA00022989"/>
    </source>
</evidence>
<organism evidence="11 12">
    <name type="scientific">Canariomyces notabilis</name>
    <dbReference type="NCBI Taxonomy" id="2074819"/>
    <lineage>
        <taxon>Eukaryota</taxon>
        <taxon>Fungi</taxon>
        <taxon>Dikarya</taxon>
        <taxon>Ascomycota</taxon>
        <taxon>Pezizomycotina</taxon>
        <taxon>Sordariomycetes</taxon>
        <taxon>Sordariomycetidae</taxon>
        <taxon>Sordariales</taxon>
        <taxon>Chaetomiaceae</taxon>
        <taxon>Canariomyces</taxon>
    </lineage>
</organism>
<feature type="transmembrane region" description="Helical" evidence="7">
    <location>
        <begin position="580"/>
        <end position="597"/>
    </location>
</feature>
<evidence type="ECO:0000256" key="3">
    <source>
        <dbReference type="ARBA" id="ARBA00022692"/>
    </source>
</evidence>
<dbReference type="CDD" id="cd06186">
    <property type="entry name" value="NOX_Duox_like_FAD_NADP"/>
    <property type="match status" value="1"/>
</dbReference>
<dbReference type="AlphaFoldDB" id="A0AAN6TJ90"/>
<evidence type="ECO:0000313" key="12">
    <source>
        <dbReference type="Proteomes" id="UP001302812"/>
    </source>
</evidence>
<dbReference type="GO" id="GO:0006826">
    <property type="term" value="P:iron ion transport"/>
    <property type="evidence" value="ECO:0007669"/>
    <property type="project" value="TreeGrafter"/>
</dbReference>
<keyword evidence="3 7" id="KW-0812">Transmembrane</keyword>
<evidence type="ECO:0000256" key="6">
    <source>
        <dbReference type="ARBA" id="ARBA00023136"/>
    </source>
</evidence>
<dbReference type="EMBL" id="MU853334">
    <property type="protein sequence ID" value="KAK4115517.1"/>
    <property type="molecule type" value="Genomic_DNA"/>
</dbReference>
<dbReference type="PANTHER" id="PTHR32361">
    <property type="entry name" value="FERRIC/CUPRIC REDUCTASE TRANSMEMBRANE COMPONENT"/>
    <property type="match status" value="1"/>
</dbReference>
<evidence type="ECO:0000256" key="5">
    <source>
        <dbReference type="ARBA" id="ARBA00023065"/>
    </source>
</evidence>
<sequence>MKSAPINRLALVSLLVLVAGPAFTQQQIVGYGRYPYDPLCAESCLRSFTSYKLECSKDEGATHAHDPSMMATGPDCFAQDTPFLTSVAWCLSSKCAEYGIATSKLEYYWEQTVTGSSAVPPKWSYQVALANVDPRPPTYQLSPSDTHLNRTSLVVQDSYQMQWNTLGRVYEESVTESKFSIAIIVTAVGIPLLLAVLNYLPFGKTIQDRAKPYLVYPSLIGTYQVRPLPFLLGNGPTVGQSIYIAIFVSLNVIGAAVEYQTRQPSAWFSSQWSELSAYILYRTGALACMVLPIILLFSSRNNILLWFSDWSHSTYLLLHRWVARVFMLYVVVHSIIGLQVYAHNANTTWWIWGAVATMATVLLTLVSGLYIRKPQYELFLISHILLAVFVIVGTWYHIILWYASMGMYLPNLWGYEIWLYLGMVLWFFDRLMRVVRVFKSGVRRAKVTDMGKGYVRVDIPGIRWGSDPGRHVYVYFPTLIPLRPWENHPFSVIPTYMLQQAGGNSNDTGSPCPRDDDEKQLAKAQVKSALSRNVGTGITLYIKKSMGITKHLRSHGGLVTLLEGPYSNNTRRDVLRCDRVLLIAGGIGITGVLPWAYNHWNTKLVWSVAESARCLVDGVDLNGVATKEVRIGRRFNARDLIAEEEDAGWSRIGVVVAGPGGLCDDVRAAVAAAGRRGRAVFELEVDAYSW</sequence>
<name>A0AAN6TJ90_9PEZI</name>